<dbReference type="PANTHER" id="PTHR42901">
    <property type="entry name" value="ALCOHOL DEHYDROGENASE"/>
    <property type="match status" value="1"/>
</dbReference>
<dbReference type="InterPro" id="IPR036291">
    <property type="entry name" value="NAD(P)-bd_dom_sf"/>
</dbReference>
<dbReference type="Gene3D" id="3.40.50.720">
    <property type="entry name" value="NAD(P)-binding Rossmann-like Domain"/>
    <property type="match status" value="1"/>
</dbReference>
<dbReference type="EMBL" id="ML987197">
    <property type="protein sequence ID" value="KAF2247327.1"/>
    <property type="molecule type" value="Genomic_DNA"/>
</dbReference>
<keyword evidence="4" id="KW-1185">Reference proteome</keyword>
<reference evidence="3" key="1">
    <citation type="journal article" date="2020" name="Stud. Mycol.">
        <title>101 Dothideomycetes genomes: a test case for predicting lifestyles and emergence of pathogens.</title>
        <authorList>
            <person name="Haridas S."/>
            <person name="Albert R."/>
            <person name="Binder M."/>
            <person name="Bloem J."/>
            <person name="Labutti K."/>
            <person name="Salamov A."/>
            <person name="Andreopoulos B."/>
            <person name="Baker S."/>
            <person name="Barry K."/>
            <person name="Bills G."/>
            <person name="Bluhm B."/>
            <person name="Cannon C."/>
            <person name="Castanera R."/>
            <person name="Culley D."/>
            <person name="Daum C."/>
            <person name="Ezra D."/>
            <person name="Gonzalez J."/>
            <person name="Henrissat B."/>
            <person name="Kuo A."/>
            <person name="Liang C."/>
            <person name="Lipzen A."/>
            <person name="Lutzoni F."/>
            <person name="Magnuson J."/>
            <person name="Mondo S."/>
            <person name="Nolan M."/>
            <person name="Ohm R."/>
            <person name="Pangilinan J."/>
            <person name="Park H.-J."/>
            <person name="Ramirez L."/>
            <person name="Alfaro M."/>
            <person name="Sun H."/>
            <person name="Tritt A."/>
            <person name="Yoshinaga Y."/>
            <person name="Zwiers L.-H."/>
            <person name="Turgeon B."/>
            <person name="Goodwin S."/>
            <person name="Spatafora J."/>
            <person name="Crous P."/>
            <person name="Grigoriev I."/>
        </authorList>
    </citation>
    <scope>NUCLEOTIDE SEQUENCE</scope>
    <source>
        <strain evidence="3">CBS 122368</strain>
    </source>
</reference>
<dbReference type="Proteomes" id="UP000800094">
    <property type="component" value="Unassembled WGS sequence"/>
</dbReference>
<dbReference type="RefSeq" id="XP_033682331.1">
    <property type="nucleotide sequence ID" value="XM_033831593.1"/>
</dbReference>
<dbReference type="PRINTS" id="PR00081">
    <property type="entry name" value="GDHRDH"/>
</dbReference>
<gene>
    <name evidence="3" type="ORF">BU26DRAFT_541348</name>
</gene>
<proteinExistence type="inferred from homology"/>
<dbReference type="OrthoDB" id="1933717at2759"/>
<sequence>MEPPYPSLTATWHNDTYPAIDPKGKELSQAGKTVVITGAGSGIGRATAIAFAEAGAKTLVLIGRTLSTLRETQELIPNKELCNTHAYACSVTDEAGMKGIADRVGGWDVLILNAGYTSPPGLIAQGPLDEFWKNYEANVKGIVVTAQAFIPTAKSNAAMYAMAAGSMVFPPQMTPYLGGYETSKIAQMRVMEFLAAENPHLFVCSVHPGLVDTSIFRRAGATPDALPMDTVTLPAHFLVWLSQPKTKFLNGKMVFANWDVDEMCAKAEEIKSTEMLTLGYVGWPFMKTS</sequence>
<dbReference type="AlphaFoldDB" id="A0A6A6IAT7"/>
<accession>A0A6A6IAT7</accession>
<comment type="similarity">
    <text evidence="1">Belongs to the short-chain dehydrogenases/reductases (SDR) family.</text>
</comment>
<organism evidence="3 4">
    <name type="scientific">Trematosphaeria pertusa</name>
    <dbReference type="NCBI Taxonomy" id="390896"/>
    <lineage>
        <taxon>Eukaryota</taxon>
        <taxon>Fungi</taxon>
        <taxon>Dikarya</taxon>
        <taxon>Ascomycota</taxon>
        <taxon>Pezizomycotina</taxon>
        <taxon>Dothideomycetes</taxon>
        <taxon>Pleosporomycetidae</taxon>
        <taxon>Pleosporales</taxon>
        <taxon>Massarineae</taxon>
        <taxon>Trematosphaeriaceae</taxon>
        <taxon>Trematosphaeria</taxon>
    </lineage>
</organism>
<dbReference type="SUPFAM" id="SSF51735">
    <property type="entry name" value="NAD(P)-binding Rossmann-fold domains"/>
    <property type="match status" value="1"/>
</dbReference>
<dbReference type="PANTHER" id="PTHR42901:SF1">
    <property type="entry name" value="ALCOHOL DEHYDROGENASE"/>
    <property type="match status" value="1"/>
</dbReference>
<dbReference type="GeneID" id="54584923"/>
<dbReference type="InterPro" id="IPR002347">
    <property type="entry name" value="SDR_fam"/>
</dbReference>
<evidence type="ECO:0000313" key="3">
    <source>
        <dbReference type="EMBL" id="KAF2247327.1"/>
    </source>
</evidence>
<name>A0A6A6IAT7_9PLEO</name>
<keyword evidence="2" id="KW-0560">Oxidoreductase</keyword>
<dbReference type="GO" id="GO:0016491">
    <property type="term" value="F:oxidoreductase activity"/>
    <property type="evidence" value="ECO:0007669"/>
    <property type="project" value="UniProtKB-KW"/>
</dbReference>
<dbReference type="CDD" id="cd05233">
    <property type="entry name" value="SDR_c"/>
    <property type="match status" value="1"/>
</dbReference>
<evidence type="ECO:0000256" key="2">
    <source>
        <dbReference type="ARBA" id="ARBA00023002"/>
    </source>
</evidence>
<evidence type="ECO:0000256" key="1">
    <source>
        <dbReference type="ARBA" id="ARBA00006484"/>
    </source>
</evidence>
<dbReference type="Pfam" id="PF00106">
    <property type="entry name" value="adh_short"/>
    <property type="match status" value="1"/>
</dbReference>
<protein>
    <submittedName>
        <fullName evidence="3">NAD(P)-binding protein</fullName>
    </submittedName>
</protein>
<evidence type="ECO:0000313" key="4">
    <source>
        <dbReference type="Proteomes" id="UP000800094"/>
    </source>
</evidence>